<organism evidence="2 3">
    <name type="scientific">Spiroplasma gladiatoris</name>
    <dbReference type="NCBI Taxonomy" id="2143"/>
    <lineage>
        <taxon>Bacteria</taxon>
        <taxon>Bacillati</taxon>
        <taxon>Mycoplasmatota</taxon>
        <taxon>Mollicutes</taxon>
        <taxon>Entomoplasmatales</taxon>
        <taxon>Spiroplasmataceae</taxon>
        <taxon>Spiroplasma</taxon>
    </lineage>
</organism>
<evidence type="ECO:0000313" key="3">
    <source>
        <dbReference type="Proteomes" id="UP000294309"/>
    </source>
</evidence>
<dbReference type="RefSeq" id="WP_134297971.1">
    <property type="nucleotide sequence ID" value="NZ_CP038013.1"/>
</dbReference>
<dbReference type="EMBL" id="CP038013">
    <property type="protein sequence ID" value="QBQ08039.1"/>
    <property type="molecule type" value="Genomic_DNA"/>
</dbReference>
<protein>
    <recommendedName>
        <fullName evidence="1">Antitoxin SocA-like Panacea domain-containing protein</fullName>
    </recommendedName>
</protein>
<feature type="domain" description="Antitoxin SocA-like Panacea" evidence="1">
    <location>
        <begin position="33"/>
        <end position="127"/>
    </location>
</feature>
<gene>
    <name evidence="2" type="ORF">SGLAD_v1c08400</name>
</gene>
<dbReference type="AlphaFoldDB" id="A0A4V1AQC7"/>
<dbReference type="Proteomes" id="UP000294309">
    <property type="component" value="Chromosome"/>
</dbReference>
<evidence type="ECO:0000313" key="2">
    <source>
        <dbReference type="EMBL" id="QBQ08039.1"/>
    </source>
</evidence>
<sequence length="166" mass="20352">MFFYSKKDYINFVINLLAKQNINQKFKITQIQIQKIIYIVYAYFLIFKKPIANIDFETWRWGPVIYELWKEQTKYKDQNIPLLFDVNLDKINYDYSEYNVASLIVSFMLNLNSWDIVQICHEQTPWKKLYRPNKNIKIKDNDIFKFHNENPNNFFCYIDFIVNNQK</sequence>
<dbReference type="InterPro" id="IPR025272">
    <property type="entry name" value="SocA_Panacea"/>
</dbReference>
<keyword evidence="3" id="KW-1185">Reference proteome</keyword>
<dbReference type="OrthoDB" id="9799173at2"/>
<dbReference type="Pfam" id="PF13274">
    <property type="entry name" value="SocA_Panacea"/>
    <property type="match status" value="1"/>
</dbReference>
<accession>A0A4V1AQC7</accession>
<evidence type="ECO:0000259" key="1">
    <source>
        <dbReference type="Pfam" id="PF13274"/>
    </source>
</evidence>
<dbReference type="KEGG" id="sgq:SGLAD_v1c08400"/>
<name>A0A4V1AQC7_9MOLU</name>
<proteinExistence type="predicted"/>
<reference evidence="2 3" key="1">
    <citation type="submission" date="2019-03" db="EMBL/GenBank/DDBJ databases">
        <title>Complete genome sequence of Spiroplasma gladiatoris TG-1 (DSM 22552).</title>
        <authorList>
            <person name="Lin Y.-C."/>
            <person name="Chou L."/>
            <person name="Kuo C.-H."/>
        </authorList>
    </citation>
    <scope>NUCLEOTIDE SEQUENCE [LARGE SCALE GENOMIC DNA]</scope>
    <source>
        <strain evidence="2 3">TG-1</strain>
    </source>
</reference>